<sequence length="216" mass="24190">MAKPRKVSNLLALAVLATVYQRPMHRYEMASIMRERGKDQDMDIKWGSLYTVVQNMEKHGFLESVGVTRAGSRPERTVYRITDAGREELLDWTRELISTPQPEHPKFAAGLSVLAALAPQEASTLLRSRLDRLEQSVTAQRASIALHGKEIPRLFLAENEYAVAMTEAEANWVRALLAELTSGSYPDLAAWQAWHTTGDIPPELTEIAERGSIPDH</sequence>
<dbReference type="InterPro" id="IPR052509">
    <property type="entry name" value="Metal_resp_DNA-bind_regulator"/>
</dbReference>
<dbReference type="InterPro" id="IPR036388">
    <property type="entry name" value="WH-like_DNA-bd_sf"/>
</dbReference>
<dbReference type="SUPFAM" id="SSF46785">
    <property type="entry name" value="Winged helix' DNA-binding domain"/>
    <property type="match status" value="1"/>
</dbReference>
<organism evidence="2 3">
    <name type="scientific">Rhodococcus spelaei</name>
    <dbReference type="NCBI Taxonomy" id="2546320"/>
    <lineage>
        <taxon>Bacteria</taxon>
        <taxon>Bacillati</taxon>
        <taxon>Actinomycetota</taxon>
        <taxon>Actinomycetes</taxon>
        <taxon>Mycobacteriales</taxon>
        <taxon>Nocardiaceae</taxon>
        <taxon>Rhodococcus</taxon>
    </lineage>
</organism>
<comment type="caution">
    <text evidence="2">The sequence shown here is derived from an EMBL/GenBank/DDBJ whole genome shotgun (WGS) entry which is preliminary data.</text>
</comment>
<dbReference type="Pfam" id="PF03551">
    <property type="entry name" value="PadR"/>
    <property type="match status" value="1"/>
</dbReference>
<keyword evidence="3" id="KW-1185">Reference proteome</keyword>
<dbReference type="PANTHER" id="PTHR33169">
    <property type="entry name" value="PADR-FAMILY TRANSCRIPTIONAL REGULATOR"/>
    <property type="match status" value="1"/>
</dbReference>
<dbReference type="RefSeq" id="WP_142100697.1">
    <property type="nucleotide sequence ID" value="NZ_VIGH01000006.1"/>
</dbReference>
<gene>
    <name evidence="2" type="ORF">FK531_15160</name>
</gene>
<dbReference type="Proteomes" id="UP000316256">
    <property type="component" value="Unassembled WGS sequence"/>
</dbReference>
<name>A0A541B7Z8_9NOCA</name>
<evidence type="ECO:0000259" key="1">
    <source>
        <dbReference type="Pfam" id="PF03551"/>
    </source>
</evidence>
<protein>
    <submittedName>
        <fullName evidence="2">PadR family transcriptional regulator</fullName>
    </submittedName>
</protein>
<dbReference type="InterPro" id="IPR036390">
    <property type="entry name" value="WH_DNA-bd_sf"/>
</dbReference>
<feature type="domain" description="Transcription regulator PadR N-terminal" evidence="1">
    <location>
        <begin position="15"/>
        <end position="89"/>
    </location>
</feature>
<reference evidence="2 3" key="1">
    <citation type="submission" date="2019-06" db="EMBL/GenBank/DDBJ databases">
        <title>Rhodococcus spaelei sp. nov., isolated from a cave.</title>
        <authorList>
            <person name="Lee S.D."/>
        </authorList>
    </citation>
    <scope>NUCLEOTIDE SEQUENCE [LARGE SCALE GENOMIC DNA]</scope>
    <source>
        <strain evidence="2 3">C9-5</strain>
    </source>
</reference>
<accession>A0A541B7Z8</accession>
<evidence type="ECO:0000313" key="2">
    <source>
        <dbReference type="EMBL" id="TQF68418.1"/>
    </source>
</evidence>
<evidence type="ECO:0000313" key="3">
    <source>
        <dbReference type="Proteomes" id="UP000316256"/>
    </source>
</evidence>
<dbReference type="PANTHER" id="PTHR33169:SF14">
    <property type="entry name" value="TRANSCRIPTIONAL REGULATOR RV3488"/>
    <property type="match status" value="1"/>
</dbReference>
<dbReference type="EMBL" id="VIGH01000006">
    <property type="protein sequence ID" value="TQF68418.1"/>
    <property type="molecule type" value="Genomic_DNA"/>
</dbReference>
<dbReference type="OrthoDB" id="8443918at2"/>
<dbReference type="AlphaFoldDB" id="A0A541B7Z8"/>
<dbReference type="InterPro" id="IPR005149">
    <property type="entry name" value="Tscrpt_reg_PadR_N"/>
</dbReference>
<proteinExistence type="predicted"/>
<dbReference type="Gene3D" id="1.10.10.10">
    <property type="entry name" value="Winged helix-like DNA-binding domain superfamily/Winged helix DNA-binding domain"/>
    <property type="match status" value="1"/>
</dbReference>